<name>I1X536_9BACT</name>
<gene>
    <name evidence="1" type="ORF">ws643C1_0021</name>
</gene>
<dbReference type="Pfam" id="PF09559">
    <property type="entry name" value="Cas6"/>
    <property type="match status" value="1"/>
</dbReference>
<accession>I1X536</accession>
<reference evidence="1" key="1">
    <citation type="journal article" date="2012" name="ISME J.">
        <title>Roseobacter clade bacteria are abundant in coastal sediments and encode a novel combination of sulfur oxidation genes.</title>
        <authorList>
            <person name="Lenk S."/>
            <person name="Moraru C."/>
            <person name="Hahnke S."/>
            <person name="Arnds J."/>
            <person name="Richter M."/>
            <person name="Kube M."/>
            <person name="Reinhardt R."/>
            <person name="Brinkhoff T."/>
            <person name="Harder J."/>
            <person name="Amann R."/>
            <person name="Mussmann M."/>
        </authorList>
    </citation>
    <scope>NUCLEOTIDE SEQUENCE</scope>
</reference>
<sequence>MNGDRNVMFWNEDKDKQPGFVIPDDVVDIAYRIGCPTIPLDHAHTLSTAIRAALPWLDDEEFSGIHLIHGAASGNGWFRPEDVENELLHLSKRTRMRLRVPKRRLEEAQALSGQTLDVDGHPLEVGRSETCMLSSLPTLFSRYVITREDLDEAEFLQQAAEQMLEIDIPCRKMLGGITHTMSFPEGPVFTRSLMVADLEPEQSVRLQQHGLGEGRMIGCGLFMPHKGIDAVKKPQSK</sequence>
<organism evidence="1">
    <name type="scientific">uncultured bacterium ws643C1</name>
    <dbReference type="NCBI Taxonomy" id="1131833"/>
    <lineage>
        <taxon>Bacteria</taxon>
        <taxon>environmental samples</taxon>
    </lineage>
</organism>
<protein>
    <submittedName>
        <fullName evidence="1">CRISPR-associated protein, Cas6-related</fullName>
    </submittedName>
</protein>
<proteinExistence type="predicted"/>
<dbReference type="AlphaFoldDB" id="I1X536"/>
<dbReference type="EMBL" id="JQ256786">
    <property type="protein sequence ID" value="AFI78611.1"/>
    <property type="molecule type" value="Genomic_DNA"/>
</dbReference>
<dbReference type="NCBIfam" id="TIGR02807">
    <property type="entry name" value="cas6_cmx6"/>
    <property type="match status" value="1"/>
</dbReference>
<evidence type="ECO:0000313" key="1">
    <source>
        <dbReference type="EMBL" id="AFI78611.1"/>
    </source>
</evidence>
<dbReference type="InterPro" id="IPR014174">
    <property type="entry name" value="CRISPR-assoc_prot_Cas6/Cmx6"/>
</dbReference>